<dbReference type="Gene3D" id="1.10.238.10">
    <property type="entry name" value="EF-hand"/>
    <property type="match status" value="3"/>
</dbReference>
<feature type="domain" description="EH" evidence="2">
    <location>
        <begin position="323"/>
        <end position="416"/>
    </location>
</feature>
<feature type="compositionally biased region" description="Low complexity" evidence="1">
    <location>
        <begin position="981"/>
        <end position="992"/>
    </location>
</feature>
<feature type="compositionally biased region" description="Low complexity" evidence="1">
    <location>
        <begin position="1421"/>
        <end position="1430"/>
    </location>
</feature>
<dbReference type="Proteomes" id="UP000053890">
    <property type="component" value="Unassembled WGS sequence"/>
</dbReference>
<dbReference type="GeneID" id="28978353"/>
<feature type="compositionally biased region" description="Pro residues" evidence="1">
    <location>
        <begin position="762"/>
        <end position="772"/>
    </location>
</feature>
<dbReference type="PROSITE" id="PS50222">
    <property type="entry name" value="EF_HAND_2"/>
    <property type="match status" value="1"/>
</dbReference>
<evidence type="ECO:0000259" key="3">
    <source>
        <dbReference type="PROSITE" id="PS50222"/>
    </source>
</evidence>
<keyword evidence="5" id="KW-1185">Reference proteome</keyword>
<feature type="region of interest" description="Disordered" evidence="1">
    <location>
        <begin position="1326"/>
        <end position="1374"/>
    </location>
</feature>
<dbReference type="GO" id="GO:0006897">
    <property type="term" value="P:endocytosis"/>
    <property type="evidence" value="ECO:0007669"/>
    <property type="project" value="TreeGrafter"/>
</dbReference>
<feature type="compositionally biased region" description="Low complexity" evidence="1">
    <location>
        <begin position="269"/>
        <end position="291"/>
    </location>
</feature>
<feature type="compositionally biased region" description="Low complexity" evidence="1">
    <location>
        <begin position="149"/>
        <end position="160"/>
    </location>
</feature>
<dbReference type="OMA" id="IWAMADS"/>
<dbReference type="EMBL" id="KQ474085">
    <property type="protein sequence ID" value="KPV72876.1"/>
    <property type="molecule type" value="Genomic_DNA"/>
</dbReference>
<dbReference type="STRING" id="578459.A0A0P9GZM6"/>
<feature type="compositionally biased region" description="Low complexity" evidence="1">
    <location>
        <begin position="1154"/>
        <end position="1183"/>
    </location>
</feature>
<evidence type="ECO:0000256" key="1">
    <source>
        <dbReference type="SAM" id="MobiDB-lite"/>
    </source>
</evidence>
<feature type="compositionally biased region" description="Basic and acidic residues" evidence="1">
    <location>
        <begin position="745"/>
        <end position="759"/>
    </location>
</feature>
<feature type="region of interest" description="Disordered" evidence="1">
    <location>
        <begin position="1031"/>
        <end position="1280"/>
    </location>
</feature>
<feature type="compositionally biased region" description="Acidic residues" evidence="1">
    <location>
        <begin position="1031"/>
        <end position="1041"/>
    </location>
</feature>
<feature type="region of interest" description="Disordered" evidence="1">
    <location>
        <begin position="739"/>
        <end position="783"/>
    </location>
</feature>
<dbReference type="InterPro" id="IPR000261">
    <property type="entry name" value="EH_dom"/>
</dbReference>
<evidence type="ECO:0000313" key="5">
    <source>
        <dbReference type="Proteomes" id="UP000053890"/>
    </source>
</evidence>
<feature type="region of interest" description="Disordered" evidence="1">
    <location>
        <begin position="939"/>
        <end position="992"/>
    </location>
</feature>
<dbReference type="InterPro" id="IPR002048">
    <property type="entry name" value="EF_hand_dom"/>
</dbReference>
<evidence type="ECO:0000259" key="2">
    <source>
        <dbReference type="PROSITE" id="PS50031"/>
    </source>
</evidence>
<feature type="region of interest" description="Disordered" evidence="1">
    <location>
        <begin position="835"/>
        <end position="912"/>
    </location>
</feature>
<dbReference type="SUPFAM" id="SSF47473">
    <property type="entry name" value="EF-hand"/>
    <property type="match status" value="3"/>
</dbReference>
<feature type="region of interest" description="Disordered" evidence="1">
    <location>
        <begin position="1394"/>
        <end position="1500"/>
    </location>
</feature>
<dbReference type="PANTHER" id="PTHR11216:SF170">
    <property type="entry name" value="DYNAMIN ASSOCIATED PROTEIN 160, ISOFORM D"/>
    <property type="match status" value="1"/>
</dbReference>
<protein>
    <submittedName>
        <fullName evidence="4">Uncharacterized protein</fullName>
    </submittedName>
</protein>
<organism evidence="4 5">
    <name type="scientific">Rhodotorula graminis (strain WP1)</name>
    <dbReference type="NCBI Taxonomy" id="578459"/>
    <lineage>
        <taxon>Eukaryota</taxon>
        <taxon>Fungi</taxon>
        <taxon>Dikarya</taxon>
        <taxon>Basidiomycota</taxon>
        <taxon>Pucciniomycotina</taxon>
        <taxon>Microbotryomycetes</taxon>
        <taxon>Sporidiobolales</taxon>
        <taxon>Sporidiobolaceae</taxon>
        <taxon>Rhodotorula</taxon>
    </lineage>
</organism>
<dbReference type="CDD" id="cd00052">
    <property type="entry name" value="EH"/>
    <property type="match status" value="3"/>
</dbReference>
<feature type="compositionally biased region" description="Low complexity" evidence="1">
    <location>
        <begin position="583"/>
        <end position="594"/>
    </location>
</feature>
<feature type="region of interest" description="Disordered" evidence="1">
    <location>
        <begin position="127"/>
        <end position="170"/>
    </location>
</feature>
<feature type="compositionally biased region" description="Low complexity" evidence="1">
    <location>
        <begin position="442"/>
        <end position="457"/>
    </location>
</feature>
<feature type="compositionally biased region" description="Low complexity" evidence="1">
    <location>
        <begin position="1450"/>
        <end position="1471"/>
    </location>
</feature>
<feature type="non-terminal residue" evidence="4">
    <location>
        <position position="1528"/>
    </location>
</feature>
<feature type="domain" description="EH" evidence="2">
    <location>
        <begin position="174"/>
        <end position="261"/>
    </location>
</feature>
<feature type="compositionally biased region" description="Low complexity" evidence="1">
    <location>
        <begin position="536"/>
        <end position="575"/>
    </location>
</feature>
<proteinExistence type="predicted"/>
<feature type="compositionally biased region" description="Low complexity" evidence="1">
    <location>
        <begin position="411"/>
        <end position="430"/>
    </location>
</feature>
<feature type="compositionally biased region" description="Acidic residues" evidence="1">
    <location>
        <begin position="1109"/>
        <end position="1129"/>
    </location>
</feature>
<feature type="compositionally biased region" description="Pro residues" evidence="1">
    <location>
        <begin position="1269"/>
        <end position="1278"/>
    </location>
</feature>
<name>A0A0P9GZM6_RHOGW</name>
<feature type="compositionally biased region" description="Polar residues" evidence="1">
    <location>
        <begin position="458"/>
        <end position="470"/>
    </location>
</feature>
<dbReference type="PANTHER" id="PTHR11216">
    <property type="entry name" value="EH DOMAIN"/>
    <property type="match status" value="1"/>
</dbReference>
<feature type="compositionally biased region" description="Polar residues" evidence="1">
    <location>
        <begin position="599"/>
        <end position="613"/>
    </location>
</feature>
<dbReference type="GO" id="GO:0005509">
    <property type="term" value="F:calcium ion binding"/>
    <property type="evidence" value="ECO:0007669"/>
    <property type="project" value="InterPro"/>
</dbReference>
<feature type="compositionally biased region" description="Polar residues" evidence="1">
    <location>
        <begin position="480"/>
        <end position="518"/>
    </location>
</feature>
<accession>A0A0P9GZM6</accession>
<feature type="domain" description="EH" evidence="2">
    <location>
        <begin position="20"/>
        <end position="111"/>
    </location>
</feature>
<feature type="region of interest" description="Disordered" evidence="1">
    <location>
        <begin position="269"/>
        <end position="317"/>
    </location>
</feature>
<dbReference type="GO" id="GO:0005886">
    <property type="term" value="C:plasma membrane"/>
    <property type="evidence" value="ECO:0007669"/>
    <property type="project" value="TreeGrafter"/>
</dbReference>
<feature type="compositionally biased region" description="Polar residues" evidence="1">
    <location>
        <begin position="846"/>
        <end position="859"/>
    </location>
</feature>
<feature type="compositionally biased region" description="Low complexity" evidence="1">
    <location>
        <begin position="299"/>
        <end position="313"/>
    </location>
</feature>
<feature type="domain" description="EF-hand" evidence="3">
    <location>
        <begin position="358"/>
        <end position="393"/>
    </location>
</feature>
<dbReference type="RefSeq" id="XP_018268925.1">
    <property type="nucleotide sequence ID" value="XM_018417905.1"/>
</dbReference>
<feature type="compositionally biased region" description="Low complexity" evidence="1">
    <location>
        <begin position="861"/>
        <end position="879"/>
    </location>
</feature>
<feature type="compositionally biased region" description="Basic and acidic residues" evidence="1">
    <location>
        <begin position="1085"/>
        <end position="1108"/>
    </location>
</feature>
<sequence>MASQESLPPQLQGYAPSKAEKDAYQYLFERADTQQLGVLTGDLAVPFFSHSGLPPLLLGEVWQIADPDNSGFLSPDRFGVACRLIGHAQQRNRTGAPEVKPEWVTKSGPLPSFNKYPIPARLQQLADESLRSSSSSSPAPGGPAPSSPAQPSRQSSLAAPPSAPAGLTTISPTDKANYARAFAGANGGQVAGLLDGDKAREIWIKTQLPYDVLGQVWNLADTHSRGALDLTDFTIGMHLLHLVLDGSLPASSLPTVLDPKLYAAAAGLPAPGAGSASAQQQQPAQGPQSPLRQASLPVQQQQQRQQPQQQQQQGPAWAITPAELADSNTWFDSLDSQSGRKGHIEGEQAVGFFGQSGLGVDQLAKIWDLADVQNAGHLTRETFAVAMHLLKRALSAPNTPLPDSLPTELVPPSMRQQQQPQPQQPSGPQRDLLDLLDEDDGVSSSAQAPPVQPMQPQRTGTLSPQATGQQPLAPMRAMSPQLTGQQQYPQRAMSPQLTGQGQRSLSPQATGGSASYTLRGTVFPQPTGSGFGAGAAAGSSSGFESNFAPSQSAQPQQQAPRAAAAAAAATSSSFFDDNDDADLAASASALSAQEDSLRQEASSLESKQGQSGKTRVELEAQVEASNREVAALQERISTARAAHEAELVRVDELRTRLKDGSALKERAKADLIRAESDLSALRMEKSELEGEVLRDKEEVRDLKRRVGIVEEEKRILRAEIDKAKKEVRQGKGLAAIARKQLSQGETDRGTLERELDDARNPPLEPAPVPVAGPPSSFAAALDSPSSTSIDAAAEAALARTAPTAAAAHAAAVPIPGTPAGAAALSPAASSVRSMNPFDRLMGSGGVSPQHTGSSPTVSKNPFAFASAPAPPSQASAPAPAHEEQTLPRDAAPASFDDSTKAKEADKDEASTSLPLAAAAAVGTGALAALGAAGAGIAHAFGVGSDEGDAKNEEVDSKREGVEADPFGVPTSGASTAAPAQASFDDGFGDDFAASSAAPVAPAAFATSEDDAFGDDFAASAPPVTATVVDEQDASGFDDEFAALESGAPVSSTAAAPGPTEEEEHVPAPVEGTLGEIEPEAGFTEAVREVEERESAGSAGDKGKARAVEEDAAADEGDVFGESAAADDVESDRGGASTLSDSSDDEDDGPEQAFAATRPRSGSGASSPGASGFATPAGGATSTTDLGASATRELAARREHEPTTNSESGESFVHVVGPTGTAESEHMLEPQAPASFEPASPAVSPSPGAGSSTRRAAPPPPQRSASTVAPTPPEVPAFPPAAAVDNGFAAAFLVPSSTSTTSAAAEAPAASAEDDFNTSFAALSTSSAASPFPASSSEPTTAAPPAAQPLYDSFDSEFDDFGGGENAARTASNSAQVNAAVGATSDFDDAAFADFDSTSAAPAPAPAQQGRNLDADDDDDAFATFDDTFAAPTPIPGSTTSMDAGPPQLGAPVGVSRTAAAAAPTSADSVPSYAPPPGPPPPLATAAPAANAPSPAVDEFAGDTEEVRTIRMMGFSKEEALEALEKYDV</sequence>
<reference evidence="4 5" key="1">
    <citation type="journal article" date="2015" name="Front. Microbiol.">
        <title>Genome sequence of the plant growth promoting endophytic yeast Rhodotorula graminis WP1.</title>
        <authorList>
            <person name="Firrincieli A."/>
            <person name="Otillar R."/>
            <person name="Salamov A."/>
            <person name="Schmutz J."/>
            <person name="Khan Z."/>
            <person name="Redman R.S."/>
            <person name="Fleck N.D."/>
            <person name="Lindquist E."/>
            <person name="Grigoriev I.V."/>
            <person name="Doty S.L."/>
        </authorList>
    </citation>
    <scope>NUCLEOTIDE SEQUENCE [LARGE SCALE GENOMIC DNA]</scope>
    <source>
        <strain evidence="4 5">WP1</strain>
    </source>
</reference>
<gene>
    <name evidence="4" type="ORF">RHOBADRAFT_55547</name>
</gene>
<feature type="compositionally biased region" description="Low complexity" evidence="1">
    <location>
        <begin position="1229"/>
        <end position="1255"/>
    </location>
</feature>
<dbReference type="GO" id="GO:0016197">
    <property type="term" value="P:endosomal transport"/>
    <property type="evidence" value="ECO:0007669"/>
    <property type="project" value="TreeGrafter"/>
</dbReference>
<dbReference type="InterPro" id="IPR011992">
    <property type="entry name" value="EF-hand-dom_pair"/>
</dbReference>
<dbReference type="SMART" id="SM00027">
    <property type="entry name" value="EH"/>
    <property type="match status" value="3"/>
</dbReference>
<feature type="compositionally biased region" description="Basic and acidic residues" evidence="1">
    <location>
        <begin position="897"/>
        <end position="909"/>
    </location>
</feature>
<feature type="compositionally biased region" description="Low complexity" evidence="1">
    <location>
        <begin position="1483"/>
        <end position="1495"/>
    </location>
</feature>
<dbReference type="GO" id="GO:0005737">
    <property type="term" value="C:cytoplasm"/>
    <property type="evidence" value="ECO:0007669"/>
    <property type="project" value="TreeGrafter"/>
</dbReference>
<evidence type="ECO:0000313" key="4">
    <source>
        <dbReference type="EMBL" id="KPV72876.1"/>
    </source>
</evidence>
<dbReference type="OrthoDB" id="524326at2759"/>
<feature type="compositionally biased region" description="Pro residues" evidence="1">
    <location>
        <begin position="1472"/>
        <end position="1482"/>
    </location>
</feature>
<dbReference type="PROSITE" id="PS50031">
    <property type="entry name" value="EH"/>
    <property type="match status" value="3"/>
</dbReference>
<feature type="compositionally biased region" description="Basic and acidic residues" evidence="1">
    <location>
        <begin position="947"/>
        <end position="961"/>
    </location>
</feature>
<feature type="compositionally biased region" description="Low complexity" evidence="1">
    <location>
        <begin position="1326"/>
        <end position="1344"/>
    </location>
</feature>
<feature type="region of interest" description="Disordered" evidence="1">
    <location>
        <begin position="396"/>
        <end position="620"/>
    </location>
</feature>
<dbReference type="Pfam" id="PF12763">
    <property type="entry name" value="EH"/>
    <property type="match status" value="3"/>
</dbReference>